<dbReference type="InterPro" id="IPR011009">
    <property type="entry name" value="Kinase-like_dom_sf"/>
</dbReference>
<feature type="compositionally biased region" description="Low complexity" evidence="1">
    <location>
        <begin position="507"/>
        <end position="536"/>
    </location>
</feature>
<protein>
    <recommendedName>
        <fullName evidence="2">Protein kinase domain-containing protein</fullName>
    </recommendedName>
</protein>
<feature type="compositionally biased region" description="Low complexity" evidence="1">
    <location>
        <begin position="563"/>
        <end position="577"/>
    </location>
</feature>
<evidence type="ECO:0000313" key="3">
    <source>
        <dbReference type="EMBL" id="CAD9079919.1"/>
    </source>
</evidence>
<dbReference type="InterPro" id="IPR001245">
    <property type="entry name" value="Ser-Thr/Tyr_kinase_cat_dom"/>
</dbReference>
<dbReference type="PROSITE" id="PS50011">
    <property type="entry name" value="PROTEIN_KINASE_DOM"/>
    <property type="match status" value="1"/>
</dbReference>
<gene>
    <name evidence="3" type="ORF">PCOS0759_LOCUS3159</name>
</gene>
<name>A0A7S1PHY9_9EUKA</name>
<dbReference type="SUPFAM" id="SSF81901">
    <property type="entry name" value="HCP-like"/>
    <property type="match status" value="1"/>
</dbReference>
<dbReference type="SUPFAM" id="SSF48452">
    <property type="entry name" value="TPR-like"/>
    <property type="match status" value="1"/>
</dbReference>
<feature type="region of interest" description="Disordered" evidence="1">
    <location>
        <begin position="495"/>
        <end position="579"/>
    </location>
</feature>
<sequence>MTSNPTFSTPAKVIKATPMKTRTIQGQRYNAHLQTALKRGSTTHVCGISSSEYSAKHPKYPFDLNAKRRRPQLSREELMALYGTGNLLSRWEERRRLSNGEGADNLLDADYLGDLLSELDDDDDFVDESKLNANLLNWQNMEGLKIPSVELSLEAEIQYENGVSLYESQLFEDAIQSFQYVINEFQYDKDAWFYVARCYEAKGMRREAREAYTNAARYGSIEALGALAVWERQRLKSKRSGDHSNDDDEDEMEISSTMDAEIREKIIQKKRKRMLMKRFFKDKYEQEEKEQNERKRKRTFENLLSMLKEQKSHSANAKEQSQTMFTFGVQNQKSGNYEQAMAYYEQAACMGNTNAFFNMACMYRDAQGTEDQQPDHLMAMLLFQKAASKSHLKAKLNMGVQLERGDHGEKNMWLAFCCFRDAKNGGLVEANSHYDRLRNTIRNRCNKRLVDRIDISRTKILGYNPSSIQDSKPMASGVLGDLFCARIITDEEMSLSSRKGSKRRLFPSTPQSSTSSIGIGTKSPRSSKTSSSPRSPSSRRHSSVGTASTRKLNRNSTISSFVSAKTSTTGKTPKPSAVNGDFTVKVVDGAFLNRWDQDELKIEVLAQSCFILSAQHENILNIHSLHFEDDRNLSFVAMEQSLCSLRQYVQTFGRNSPMALNGNIKIKNHLRDMQQKGKVQQDLFLAGLLTQVARAMKHLHSRKILHRSLSDTTVQLCESADNGHLKGLKALSQGKSSIPALSAKMTDFGGTNLTNHFDSKYDEMRKQGGIVYSAPEILERVHYHLPFNFSKQTDLYAFGVLMHFVWTRGILPFEKVRQESGYFPPGSQFYKIHPSQESEYRRILLDKKPKRVTDEKTCKENFEGTPANVLMATLIEQCCHWDIRERPSSFDFVLSQLDQISKMLTSNIN</sequence>
<reference evidence="3" key="1">
    <citation type="submission" date="2021-01" db="EMBL/GenBank/DDBJ databases">
        <authorList>
            <person name="Corre E."/>
            <person name="Pelletier E."/>
            <person name="Niang G."/>
            <person name="Scheremetjew M."/>
            <person name="Finn R."/>
            <person name="Kale V."/>
            <person name="Holt S."/>
            <person name="Cochrane G."/>
            <person name="Meng A."/>
            <person name="Brown T."/>
            <person name="Cohen L."/>
        </authorList>
    </citation>
    <scope>NUCLEOTIDE SEQUENCE</scope>
    <source>
        <strain evidence="3">WS</strain>
    </source>
</reference>
<dbReference type="GO" id="GO:0005737">
    <property type="term" value="C:cytoplasm"/>
    <property type="evidence" value="ECO:0007669"/>
    <property type="project" value="TreeGrafter"/>
</dbReference>
<dbReference type="AlphaFoldDB" id="A0A7S1PHY9"/>
<feature type="compositionally biased region" description="Polar residues" evidence="1">
    <location>
        <begin position="544"/>
        <end position="562"/>
    </location>
</feature>
<dbReference type="Gene3D" id="1.25.40.10">
    <property type="entry name" value="Tetratricopeptide repeat domain"/>
    <property type="match status" value="2"/>
</dbReference>
<dbReference type="InterPro" id="IPR050167">
    <property type="entry name" value="Ser_Thr_protein_kinase"/>
</dbReference>
<dbReference type="EMBL" id="HBGD01003857">
    <property type="protein sequence ID" value="CAD9079919.1"/>
    <property type="molecule type" value="Transcribed_RNA"/>
</dbReference>
<feature type="domain" description="Protein kinase" evidence="2">
    <location>
        <begin position="546"/>
        <end position="904"/>
    </location>
</feature>
<accession>A0A7S1PHY9</accession>
<dbReference type="GO" id="GO:0005524">
    <property type="term" value="F:ATP binding"/>
    <property type="evidence" value="ECO:0007669"/>
    <property type="project" value="InterPro"/>
</dbReference>
<dbReference type="InterPro" id="IPR000719">
    <property type="entry name" value="Prot_kinase_dom"/>
</dbReference>
<proteinExistence type="predicted"/>
<organism evidence="3">
    <name type="scientific">Percolomonas cosmopolitus</name>
    <dbReference type="NCBI Taxonomy" id="63605"/>
    <lineage>
        <taxon>Eukaryota</taxon>
        <taxon>Discoba</taxon>
        <taxon>Heterolobosea</taxon>
        <taxon>Tetramitia</taxon>
        <taxon>Eutetramitia</taxon>
        <taxon>Percolomonadidae</taxon>
        <taxon>Percolomonas</taxon>
    </lineage>
</organism>
<dbReference type="Gene3D" id="1.10.510.10">
    <property type="entry name" value="Transferase(Phosphotransferase) domain 1"/>
    <property type="match status" value="1"/>
</dbReference>
<dbReference type="SUPFAM" id="SSF56112">
    <property type="entry name" value="Protein kinase-like (PK-like)"/>
    <property type="match status" value="1"/>
</dbReference>
<evidence type="ECO:0000256" key="1">
    <source>
        <dbReference type="SAM" id="MobiDB-lite"/>
    </source>
</evidence>
<dbReference type="GO" id="GO:0007165">
    <property type="term" value="P:signal transduction"/>
    <property type="evidence" value="ECO:0007669"/>
    <property type="project" value="TreeGrafter"/>
</dbReference>
<dbReference type="PANTHER" id="PTHR23257">
    <property type="entry name" value="SERINE-THREONINE PROTEIN KINASE"/>
    <property type="match status" value="1"/>
</dbReference>
<dbReference type="PANTHER" id="PTHR23257:SF969">
    <property type="entry name" value="INTEGRIN-LINKED PROTEIN KINASE"/>
    <property type="match status" value="1"/>
</dbReference>
<dbReference type="GO" id="GO:0004672">
    <property type="term" value="F:protein kinase activity"/>
    <property type="evidence" value="ECO:0007669"/>
    <property type="project" value="InterPro"/>
</dbReference>
<dbReference type="Pfam" id="PF07714">
    <property type="entry name" value="PK_Tyr_Ser-Thr"/>
    <property type="match status" value="1"/>
</dbReference>
<dbReference type="InterPro" id="IPR011990">
    <property type="entry name" value="TPR-like_helical_dom_sf"/>
</dbReference>
<feature type="region of interest" description="Disordered" evidence="1">
    <location>
        <begin position="237"/>
        <end position="256"/>
    </location>
</feature>
<evidence type="ECO:0000259" key="2">
    <source>
        <dbReference type="PROSITE" id="PS50011"/>
    </source>
</evidence>